<dbReference type="SUPFAM" id="SSF53328">
    <property type="entry name" value="Formyltransferase"/>
    <property type="match status" value="1"/>
</dbReference>
<protein>
    <recommendedName>
        <fullName evidence="1">Formyl transferase C-terminal domain-containing protein</fullName>
    </recommendedName>
</protein>
<dbReference type="PANTHER" id="PTHR43388:SF1">
    <property type="entry name" value="HYDROGENASE MATURATION FACTOR HOXX"/>
    <property type="match status" value="1"/>
</dbReference>
<dbReference type="InterPro" id="IPR047180">
    <property type="entry name" value="HoxX-like"/>
</dbReference>
<dbReference type="OrthoDB" id="74360at2759"/>
<evidence type="ECO:0000259" key="1">
    <source>
        <dbReference type="Pfam" id="PF02911"/>
    </source>
</evidence>
<sequence length="408" mass="44749">MSYCKPNKSQDHSLALAISPHVQCTDEIQVFSHTLRAIINAACAIRHSSASTNPKDSMRSCHLSLLDYTRAQVVHPGPPSDIGPSALDWVLVGDDGTMDKPNDVLEKLDSQEVCFGRTHWGITVLQAIELFDAGPVWAWEQFPIDIDQSGLTKIISAAASPVLDSLSSGSAIRPSLKAEVNYGRLSLGDHVPFQGGQLHHRPLLKAAQREIDLSRHTAQQISRRIRRGDSQPGLLSTCFGPSLYIYGGQIHANAAARSPASLAKLPTSILGIRNKAICLSTLEGKGFWITHIRRPKIKTEVALCPKIPAVHGLLELGILSTDDVLSHNWPPPADFMFMPETFQEVWIEFEDDEDSNKTTAYVFLDFYNGAMSTDQCSHLIEAFDYVLSRESQVQAVVLMGGSYLSHSG</sequence>
<dbReference type="Pfam" id="PF02911">
    <property type="entry name" value="Formyl_trans_C"/>
    <property type="match status" value="1"/>
</dbReference>
<keyword evidence="3" id="KW-1185">Reference proteome</keyword>
<feature type="domain" description="Formyl transferase C-terminal" evidence="1">
    <location>
        <begin position="204"/>
        <end position="298"/>
    </location>
</feature>
<dbReference type="EMBL" id="LFZO01000288">
    <property type="protein sequence ID" value="KXT10069.1"/>
    <property type="molecule type" value="Genomic_DNA"/>
</dbReference>
<accession>A0A139I601</accession>
<dbReference type="InterPro" id="IPR005793">
    <property type="entry name" value="Formyl_trans_C"/>
</dbReference>
<evidence type="ECO:0000313" key="2">
    <source>
        <dbReference type="EMBL" id="KXT10069.1"/>
    </source>
</evidence>
<proteinExistence type="predicted"/>
<name>A0A139I601_9PEZI</name>
<dbReference type="InterPro" id="IPR036477">
    <property type="entry name" value="Formyl_transf_N_sf"/>
</dbReference>
<dbReference type="PANTHER" id="PTHR43388">
    <property type="entry name" value="HYDROGENASE MATURATION FACTOR HOXX"/>
    <property type="match status" value="1"/>
</dbReference>
<dbReference type="Gene3D" id="3.40.50.12230">
    <property type="match status" value="1"/>
</dbReference>
<dbReference type="AlphaFoldDB" id="A0A139I601"/>
<gene>
    <name evidence="2" type="ORF">AC579_2470</name>
</gene>
<organism evidence="2 3">
    <name type="scientific">Pseudocercospora musae</name>
    <dbReference type="NCBI Taxonomy" id="113226"/>
    <lineage>
        <taxon>Eukaryota</taxon>
        <taxon>Fungi</taxon>
        <taxon>Dikarya</taxon>
        <taxon>Ascomycota</taxon>
        <taxon>Pezizomycotina</taxon>
        <taxon>Dothideomycetes</taxon>
        <taxon>Dothideomycetidae</taxon>
        <taxon>Mycosphaerellales</taxon>
        <taxon>Mycosphaerellaceae</taxon>
        <taxon>Pseudocercospora</taxon>
    </lineage>
</organism>
<dbReference type="Proteomes" id="UP000073492">
    <property type="component" value="Unassembled WGS sequence"/>
</dbReference>
<reference evidence="2 3" key="1">
    <citation type="submission" date="2015-07" db="EMBL/GenBank/DDBJ databases">
        <title>Comparative genomics of the Sigatoka disease complex on banana suggests a link between parallel evolutionary changes in Pseudocercospora fijiensis and Pseudocercospora eumusae and increased virulence on the banana host.</title>
        <authorList>
            <person name="Chang T.-C."/>
            <person name="Salvucci A."/>
            <person name="Crous P.W."/>
            <person name="Stergiopoulos I."/>
        </authorList>
    </citation>
    <scope>NUCLEOTIDE SEQUENCE [LARGE SCALE GENOMIC DNA]</scope>
    <source>
        <strain evidence="2 3">CBS 116634</strain>
    </source>
</reference>
<evidence type="ECO:0000313" key="3">
    <source>
        <dbReference type="Proteomes" id="UP000073492"/>
    </source>
</evidence>
<comment type="caution">
    <text evidence="2">The sequence shown here is derived from an EMBL/GenBank/DDBJ whole genome shotgun (WGS) entry which is preliminary data.</text>
</comment>